<protein>
    <submittedName>
        <fullName evidence="1">PbsX family transcriptional regulator</fullName>
    </submittedName>
</protein>
<organism evidence="1 2">
    <name type="scientific">Halopseudomonas pachastrellae</name>
    <dbReference type="NCBI Taxonomy" id="254161"/>
    <lineage>
        <taxon>Bacteria</taxon>
        <taxon>Pseudomonadati</taxon>
        <taxon>Pseudomonadota</taxon>
        <taxon>Gammaproteobacteria</taxon>
        <taxon>Pseudomonadales</taxon>
        <taxon>Pseudomonadaceae</taxon>
        <taxon>Halopseudomonas</taxon>
    </lineage>
</organism>
<dbReference type="Gene3D" id="2.10.260.10">
    <property type="match status" value="1"/>
</dbReference>
<keyword evidence="2" id="KW-1185">Reference proteome</keyword>
<sequence>MDVKIQKWGRGAAIFLPSAVLEQPSLAVGNVLRLVVTPEAITLKPVSATPHYKLADLIAQCDVSVPEPADLHAWSLMQSVGREVDLGE</sequence>
<evidence type="ECO:0000313" key="2">
    <source>
        <dbReference type="Proteomes" id="UP000242847"/>
    </source>
</evidence>
<dbReference type="SUPFAM" id="SSF89447">
    <property type="entry name" value="AbrB/MazE/MraZ-like"/>
    <property type="match status" value="1"/>
</dbReference>
<reference evidence="1 2" key="1">
    <citation type="submission" date="2017-01" db="EMBL/GenBank/DDBJ databases">
        <title>Draft genome sequence of Pseudomonas pachastrellae type strain CCUG 46540T from a deep sea.</title>
        <authorList>
            <person name="Gomila M."/>
            <person name="Mulet M."/>
            <person name="Lalucat J."/>
            <person name="Garcia-Valdes E."/>
        </authorList>
    </citation>
    <scope>NUCLEOTIDE SEQUENCE [LARGE SCALE GENOMIC DNA]</scope>
    <source>
        <strain evidence="1 2">CCUG 46540</strain>
    </source>
</reference>
<dbReference type="Proteomes" id="UP000242847">
    <property type="component" value="Unassembled WGS sequence"/>
</dbReference>
<dbReference type="OrthoDB" id="9795766at2"/>
<dbReference type="InterPro" id="IPR037914">
    <property type="entry name" value="SpoVT-AbrB_sf"/>
</dbReference>
<evidence type="ECO:0000313" key="1">
    <source>
        <dbReference type="EMBL" id="ONM42766.1"/>
    </source>
</evidence>
<proteinExistence type="predicted"/>
<dbReference type="RefSeq" id="WP_083728762.1">
    <property type="nucleotide sequence ID" value="NZ_MUBC01000048.1"/>
</dbReference>
<accession>A0A1S8DD66</accession>
<comment type="caution">
    <text evidence="1">The sequence shown here is derived from an EMBL/GenBank/DDBJ whole genome shotgun (WGS) entry which is preliminary data.</text>
</comment>
<dbReference type="EMBL" id="MUBC01000048">
    <property type="protein sequence ID" value="ONM42766.1"/>
    <property type="molecule type" value="Genomic_DNA"/>
</dbReference>
<dbReference type="AlphaFoldDB" id="A0A1S8DD66"/>
<gene>
    <name evidence="1" type="ORF">BXT89_16285</name>
</gene>
<name>A0A1S8DD66_9GAMM</name>